<feature type="domain" description="AB hydrolase-1" evidence="3">
    <location>
        <begin position="97"/>
        <end position="196"/>
    </location>
</feature>
<organism evidence="4 5">
    <name type="scientific">Streptomyces tubercidicus</name>
    <dbReference type="NCBI Taxonomy" id="47759"/>
    <lineage>
        <taxon>Bacteria</taxon>
        <taxon>Bacillati</taxon>
        <taxon>Actinomycetota</taxon>
        <taxon>Actinomycetes</taxon>
        <taxon>Kitasatosporales</taxon>
        <taxon>Streptomycetaceae</taxon>
        <taxon>Streptomyces</taxon>
    </lineage>
</organism>
<gene>
    <name evidence="4" type="ORF">Stube_66290</name>
</gene>
<keyword evidence="1" id="KW-0378">Hydrolase</keyword>
<dbReference type="PANTHER" id="PTHR43798">
    <property type="entry name" value="MONOACYLGLYCEROL LIPASE"/>
    <property type="match status" value="1"/>
</dbReference>
<dbReference type="Proteomes" id="UP000431826">
    <property type="component" value="Unassembled WGS sequence"/>
</dbReference>
<dbReference type="Pfam" id="PF00561">
    <property type="entry name" value="Abhydrolase_1"/>
    <property type="match status" value="1"/>
</dbReference>
<dbReference type="InterPro" id="IPR000073">
    <property type="entry name" value="AB_hydrolase_1"/>
</dbReference>
<dbReference type="GO" id="GO:0016020">
    <property type="term" value="C:membrane"/>
    <property type="evidence" value="ECO:0007669"/>
    <property type="project" value="TreeGrafter"/>
</dbReference>
<dbReference type="GO" id="GO:0016787">
    <property type="term" value="F:hydrolase activity"/>
    <property type="evidence" value="ECO:0007669"/>
    <property type="project" value="UniProtKB-KW"/>
</dbReference>
<evidence type="ECO:0000256" key="2">
    <source>
        <dbReference type="SAM" id="MobiDB-lite"/>
    </source>
</evidence>
<evidence type="ECO:0000259" key="3">
    <source>
        <dbReference type="Pfam" id="PF00561"/>
    </source>
</evidence>
<accession>A0A640V6Z6</accession>
<protein>
    <submittedName>
        <fullName evidence="4">Ndr family protein</fullName>
    </submittedName>
</protein>
<dbReference type="AlphaFoldDB" id="A0A640V6Z6"/>
<evidence type="ECO:0000313" key="4">
    <source>
        <dbReference type="EMBL" id="GFE41956.1"/>
    </source>
</evidence>
<dbReference type="Gene3D" id="3.40.50.1820">
    <property type="entry name" value="alpha/beta hydrolase"/>
    <property type="match status" value="1"/>
</dbReference>
<feature type="region of interest" description="Disordered" evidence="2">
    <location>
        <begin position="1"/>
        <end position="29"/>
    </location>
</feature>
<keyword evidence="5" id="KW-1185">Reference proteome</keyword>
<dbReference type="GeneID" id="96287685"/>
<dbReference type="PRINTS" id="PR00111">
    <property type="entry name" value="ABHYDROLASE"/>
</dbReference>
<reference evidence="4 5" key="1">
    <citation type="submission" date="2019-12" db="EMBL/GenBank/DDBJ databases">
        <title>Whole genome shotgun sequence of Streptomyces tubercidicus NBRC 13090.</title>
        <authorList>
            <person name="Ichikawa N."/>
            <person name="Kimura A."/>
            <person name="Kitahashi Y."/>
            <person name="Komaki H."/>
            <person name="Tamura T."/>
        </authorList>
    </citation>
    <scope>NUCLEOTIDE SEQUENCE [LARGE SCALE GENOMIC DNA]</scope>
    <source>
        <strain evidence="4 5">NBRC 13090</strain>
    </source>
</reference>
<proteinExistence type="predicted"/>
<dbReference type="InterPro" id="IPR029058">
    <property type="entry name" value="AB_hydrolase_fold"/>
</dbReference>
<evidence type="ECO:0000313" key="5">
    <source>
        <dbReference type="Proteomes" id="UP000431826"/>
    </source>
</evidence>
<evidence type="ECO:0000256" key="1">
    <source>
        <dbReference type="ARBA" id="ARBA00022801"/>
    </source>
</evidence>
<dbReference type="EMBL" id="BLIR01000003">
    <property type="protein sequence ID" value="GFE41956.1"/>
    <property type="molecule type" value="Genomic_DNA"/>
</dbReference>
<dbReference type="SUPFAM" id="SSF53474">
    <property type="entry name" value="alpha/beta-Hydrolases"/>
    <property type="match status" value="1"/>
</dbReference>
<comment type="caution">
    <text evidence="4">The sequence shown here is derived from an EMBL/GenBank/DDBJ whole genome shotgun (WGS) entry which is preliminary data.</text>
</comment>
<dbReference type="InterPro" id="IPR050266">
    <property type="entry name" value="AB_hydrolase_sf"/>
</dbReference>
<sequence>MTDRRGASVTRYGIHANRGRTDRRADSSGLLTEPAARLPGRDTRIMSTIYKSDAGANEIQRRYREALDAWPVPAEHLRVPTREGETFVVASGPEDAPPLLLLHGSGANTTMWRDDVGSWSRQFRTYAVDLLGEPGLSAPSRPPLDSDSHARWLDEVLEALGITSAPIVGASLGGWVALDYAIRRPERVTRLALLCPGGLGRQKSGWLAKALFLRLFGPSGIRRSAGVVAGLNTPQARPVLDNIVLTFTHFKPRMERLPVFSDDALRRLTIPVLAIVGDRDVLFDSEGTAHRVHQHVPRATVNVLPGVGHAIFGQTDPLLAFLRG</sequence>
<name>A0A640V6Z6_9ACTN</name>
<dbReference type="RefSeq" id="WP_269777423.1">
    <property type="nucleotide sequence ID" value="NZ_CP114205.1"/>
</dbReference>
<dbReference type="PANTHER" id="PTHR43798:SF31">
    <property type="entry name" value="AB HYDROLASE SUPERFAMILY PROTEIN YCLE"/>
    <property type="match status" value="1"/>
</dbReference>